<dbReference type="HOGENOM" id="CLU_005049_6_1_3"/>
<organism evidence="2 3">
    <name type="scientific">Gloeothece citriformis (strain PCC 7424)</name>
    <name type="common">Cyanothece sp. (strain PCC 7424)</name>
    <dbReference type="NCBI Taxonomy" id="65393"/>
    <lineage>
        <taxon>Bacteria</taxon>
        <taxon>Bacillati</taxon>
        <taxon>Cyanobacteriota</taxon>
        <taxon>Cyanophyceae</taxon>
        <taxon>Oscillatoriophycideae</taxon>
        <taxon>Chroococcales</taxon>
        <taxon>Aphanothecaceae</taxon>
        <taxon>Gloeothece</taxon>
        <taxon>Gloeothece citriformis</taxon>
    </lineage>
</organism>
<evidence type="ECO:0000313" key="3">
    <source>
        <dbReference type="Proteomes" id="UP000002384"/>
    </source>
</evidence>
<dbReference type="Proteomes" id="UP000002384">
    <property type="component" value="Chromosome"/>
</dbReference>
<dbReference type="EMBL" id="CP001291">
    <property type="protein sequence ID" value="ACK70034.1"/>
    <property type="molecule type" value="Genomic_DNA"/>
</dbReference>
<reference evidence="3" key="1">
    <citation type="journal article" date="2011" name="MBio">
        <title>Novel metabolic attributes of the genus Cyanothece, comprising a group of unicellular nitrogen-fixing Cyanobacteria.</title>
        <authorList>
            <person name="Bandyopadhyay A."/>
            <person name="Elvitigala T."/>
            <person name="Welsh E."/>
            <person name="Stockel J."/>
            <person name="Liberton M."/>
            <person name="Min H."/>
            <person name="Sherman L.A."/>
            <person name="Pakrasi H.B."/>
        </authorList>
    </citation>
    <scope>NUCLEOTIDE SEQUENCE [LARGE SCALE GENOMIC DNA]</scope>
    <source>
        <strain evidence="3">PCC 7424</strain>
    </source>
</reference>
<dbReference type="PANTHER" id="PTHR33840:SF1">
    <property type="entry name" value="TLE1 PHOSPHOLIPASE DOMAIN-CONTAINING PROTEIN"/>
    <property type="match status" value="1"/>
</dbReference>
<dbReference type="STRING" id="65393.PCC7424_1595"/>
<dbReference type="AlphaFoldDB" id="B7K9R6"/>
<dbReference type="Pfam" id="PF09994">
    <property type="entry name" value="T6SS_Tle1-like_cat"/>
    <property type="match status" value="1"/>
</dbReference>
<name>B7K9R6_GLOC7</name>
<evidence type="ECO:0000313" key="2">
    <source>
        <dbReference type="EMBL" id="ACK70034.1"/>
    </source>
</evidence>
<dbReference type="PANTHER" id="PTHR33840">
    <property type="match status" value="1"/>
</dbReference>
<evidence type="ECO:0000259" key="1">
    <source>
        <dbReference type="Pfam" id="PF09994"/>
    </source>
</evidence>
<sequence>MKKRLVICCDGTWQELGSTYPTNVIKLARLVKYIADDTTPQLVLYLPGCGTEVNPIERLGGGAFGWGIDKIIQEAYRFLCINYSSETQDEIYLFGFSRGAYLARSLAGMIYNCGILQRSLILEIPQAYEFYRNRNIKPRSKEARDFRKYKSQRINGSYFIPIKMLGCWDTVGALGIPEIVPWLPIADLWNQRYNFHDYELSPIIENAFHAVAIDEKRKTFTHTPMYKNDNKPDQVVEEVWFAGEHGCVGGGTEKHRGLSDFALEWMISKAKNLGLEFCPTEKEEDIEFQILPDATIDFDNSVELLFRLGGVGWRDLVDKNRKISDDGIQVAPKIHSSVIERLKARKDYRPENLKLFLNFAEFFSPKSLKQY</sequence>
<dbReference type="OrthoDB" id="4378831at2"/>
<protein>
    <recommendedName>
        <fullName evidence="1">T6SS Phospholipase effector Tle1-like catalytic domain-containing protein</fullName>
    </recommendedName>
</protein>
<dbReference type="RefSeq" id="WP_012598978.1">
    <property type="nucleotide sequence ID" value="NC_011729.1"/>
</dbReference>
<dbReference type="KEGG" id="cyc:PCC7424_1595"/>
<dbReference type="InterPro" id="IPR018712">
    <property type="entry name" value="Tle1-like_cat"/>
</dbReference>
<accession>B7K9R6</accession>
<proteinExistence type="predicted"/>
<keyword evidence="3" id="KW-1185">Reference proteome</keyword>
<dbReference type="eggNOG" id="COG3673">
    <property type="taxonomic scope" value="Bacteria"/>
</dbReference>
<feature type="domain" description="T6SS Phospholipase effector Tle1-like catalytic" evidence="1">
    <location>
        <begin position="3"/>
        <end position="268"/>
    </location>
</feature>
<gene>
    <name evidence="2" type="ordered locus">PCC7424_1595</name>
</gene>